<dbReference type="eggNOG" id="COG1933">
    <property type="taxonomic scope" value="Bacteria"/>
</dbReference>
<gene>
    <name evidence="1" type="ORF">Mic7113_3474</name>
</gene>
<dbReference type="RefSeq" id="WP_015183344.1">
    <property type="nucleotide sequence ID" value="NC_019738.1"/>
</dbReference>
<dbReference type="KEGG" id="mic:Mic7113_3474"/>
<dbReference type="Proteomes" id="UP000010471">
    <property type="component" value="Chromosome"/>
</dbReference>
<dbReference type="STRING" id="1173027.Mic7113_3474"/>
<dbReference type="AlphaFoldDB" id="K9WI59"/>
<dbReference type="OrthoDB" id="455810at2"/>
<organism evidence="1 2">
    <name type="scientific">Allocoleopsis franciscana PCC 7113</name>
    <dbReference type="NCBI Taxonomy" id="1173027"/>
    <lineage>
        <taxon>Bacteria</taxon>
        <taxon>Bacillati</taxon>
        <taxon>Cyanobacteriota</taxon>
        <taxon>Cyanophyceae</taxon>
        <taxon>Coleofasciculales</taxon>
        <taxon>Coleofasciculaceae</taxon>
        <taxon>Allocoleopsis</taxon>
        <taxon>Allocoleopsis franciscana</taxon>
    </lineage>
</organism>
<name>K9WI59_9CYAN</name>
<dbReference type="EMBL" id="CP003630">
    <property type="protein sequence ID" value="AFZ19202.1"/>
    <property type="molecule type" value="Genomic_DNA"/>
</dbReference>
<evidence type="ECO:0000313" key="2">
    <source>
        <dbReference type="Proteomes" id="UP000010471"/>
    </source>
</evidence>
<evidence type="ECO:0000313" key="1">
    <source>
        <dbReference type="EMBL" id="AFZ19202.1"/>
    </source>
</evidence>
<keyword evidence="2" id="KW-1185">Reference proteome</keyword>
<reference evidence="1 2" key="1">
    <citation type="submission" date="2012-06" db="EMBL/GenBank/DDBJ databases">
        <title>Finished chromosome of genome of Microcoleus sp. PCC 7113.</title>
        <authorList>
            <consortium name="US DOE Joint Genome Institute"/>
            <person name="Gugger M."/>
            <person name="Coursin T."/>
            <person name="Rippka R."/>
            <person name="Tandeau De Marsac N."/>
            <person name="Huntemann M."/>
            <person name="Wei C.-L."/>
            <person name="Han J."/>
            <person name="Detter J.C."/>
            <person name="Han C."/>
            <person name="Tapia R."/>
            <person name="Chen A."/>
            <person name="Kyrpides N."/>
            <person name="Mavromatis K."/>
            <person name="Markowitz V."/>
            <person name="Szeto E."/>
            <person name="Ivanova N."/>
            <person name="Pagani I."/>
            <person name="Pati A."/>
            <person name="Goodwin L."/>
            <person name="Nordberg H.P."/>
            <person name="Cantor M.N."/>
            <person name="Hua S.X."/>
            <person name="Woyke T."/>
            <person name="Kerfeld C.A."/>
        </authorList>
    </citation>
    <scope>NUCLEOTIDE SEQUENCE [LARGE SCALE GENOMIC DNA]</scope>
    <source>
        <strain evidence="1 2">PCC 7113</strain>
    </source>
</reference>
<protein>
    <submittedName>
        <fullName evidence="1">Uncharacterized protein</fullName>
    </submittedName>
</protein>
<accession>K9WI59</accession>
<dbReference type="PATRIC" id="fig|1173027.3.peg.3826"/>
<proteinExistence type="predicted"/>
<dbReference type="HOGENOM" id="CLU_1599988_0_0_3"/>
<sequence>MDELETQLWLNRVEPYEGESISHFLGRFRRAKGNKFSAPSGLGKVAGLGVVLVRWEKLYLNPFPTRQQLEALADVVMVDADRLAQMLPPKGVTMKPRPILLCAVCYAENPYHRIEWQFKERWGCDGRSANRLRHRHQLPLLGKCINCETPFPIPALWVEGECPHCFLPFARMAKRQKSRRA</sequence>